<dbReference type="HOGENOM" id="CLU_3179640_0_0_5"/>
<protein>
    <submittedName>
        <fullName evidence="1">Uncharacterized protein</fullName>
    </submittedName>
</protein>
<sequence length="46" mass="4866">MTIYAEKSALGEGLLNPLQVEHVQSFPVQMLAGIDADHLAGDAWGA</sequence>
<dbReference type="EMBL" id="GL883077">
    <property type="protein sequence ID" value="EGF93214.1"/>
    <property type="molecule type" value="Genomic_DNA"/>
</dbReference>
<gene>
    <name evidence="1" type="ORF">ABI_16540</name>
</gene>
<organism evidence="1 2">
    <name type="scientific">Asticcacaulis biprosthecium C19</name>
    <dbReference type="NCBI Taxonomy" id="715226"/>
    <lineage>
        <taxon>Bacteria</taxon>
        <taxon>Pseudomonadati</taxon>
        <taxon>Pseudomonadota</taxon>
        <taxon>Alphaproteobacteria</taxon>
        <taxon>Caulobacterales</taxon>
        <taxon>Caulobacteraceae</taxon>
        <taxon>Asticcacaulis</taxon>
    </lineage>
</organism>
<reference evidence="2" key="1">
    <citation type="submission" date="2011-03" db="EMBL/GenBank/DDBJ databases">
        <title>Draft genome sequence of Brevundimonas diminuta.</title>
        <authorList>
            <person name="Brown P.J.B."/>
            <person name="Buechlein A."/>
            <person name="Hemmerich C."/>
            <person name="Brun Y.V."/>
        </authorList>
    </citation>
    <scope>NUCLEOTIDE SEQUENCE [LARGE SCALE GENOMIC DNA]</scope>
    <source>
        <strain evidence="2">C19</strain>
    </source>
</reference>
<evidence type="ECO:0000313" key="2">
    <source>
        <dbReference type="Proteomes" id="UP000006512"/>
    </source>
</evidence>
<evidence type="ECO:0000313" key="1">
    <source>
        <dbReference type="EMBL" id="EGF93214.1"/>
    </source>
</evidence>
<dbReference type="STRING" id="715226.ABI_16540"/>
<proteinExistence type="predicted"/>
<accession>F4QJV7</accession>
<dbReference type="Proteomes" id="UP000006512">
    <property type="component" value="Unassembled WGS sequence"/>
</dbReference>
<keyword evidence="2" id="KW-1185">Reference proteome</keyword>
<name>F4QJV7_9CAUL</name>
<dbReference type="AlphaFoldDB" id="F4QJV7"/>